<organism evidence="1">
    <name type="scientific">marine sediment metagenome</name>
    <dbReference type="NCBI Taxonomy" id="412755"/>
    <lineage>
        <taxon>unclassified sequences</taxon>
        <taxon>metagenomes</taxon>
        <taxon>ecological metagenomes</taxon>
    </lineage>
</organism>
<name>X1GKU2_9ZZZZ</name>
<dbReference type="GO" id="GO:0003676">
    <property type="term" value="F:nucleic acid binding"/>
    <property type="evidence" value="ECO:0007669"/>
    <property type="project" value="InterPro"/>
</dbReference>
<feature type="non-terminal residue" evidence="1">
    <location>
        <position position="1"/>
    </location>
</feature>
<proteinExistence type="predicted"/>
<protein>
    <submittedName>
        <fullName evidence="1">Uncharacterized protein</fullName>
    </submittedName>
</protein>
<accession>X1GKU2</accession>
<dbReference type="InterPro" id="IPR036397">
    <property type="entry name" value="RNaseH_sf"/>
</dbReference>
<dbReference type="AlphaFoldDB" id="X1GKU2"/>
<gene>
    <name evidence="1" type="ORF">S03H2_27141</name>
</gene>
<evidence type="ECO:0000313" key="1">
    <source>
        <dbReference type="EMBL" id="GAH58511.1"/>
    </source>
</evidence>
<reference evidence="1" key="1">
    <citation type="journal article" date="2014" name="Front. Microbiol.">
        <title>High frequency of phylogenetically diverse reductive dehalogenase-homologous genes in deep subseafloor sedimentary metagenomes.</title>
        <authorList>
            <person name="Kawai M."/>
            <person name="Futagami T."/>
            <person name="Toyoda A."/>
            <person name="Takaki Y."/>
            <person name="Nishi S."/>
            <person name="Hori S."/>
            <person name="Arai W."/>
            <person name="Tsubouchi T."/>
            <person name="Morono Y."/>
            <person name="Uchiyama I."/>
            <person name="Ito T."/>
            <person name="Fujiyama A."/>
            <person name="Inagaki F."/>
            <person name="Takami H."/>
        </authorList>
    </citation>
    <scope>NUCLEOTIDE SEQUENCE</scope>
    <source>
        <strain evidence="1">Expedition CK06-06</strain>
    </source>
</reference>
<feature type="non-terminal residue" evidence="1">
    <location>
        <position position="51"/>
    </location>
</feature>
<sequence length="51" mass="5488">RATTFAAPAAELAFALAERLDARIATDALAKLYEDVELPLSRVLAAMERKG</sequence>
<dbReference type="EMBL" id="BARU01016108">
    <property type="protein sequence ID" value="GAH58511.1"/>
    <property type="molecule type" value="Genomic_DNA"/>
</dbReference>
<comment type="caution">
    <text evidence="1">The sequence shown here is derived from an EMBL/GenBank/DDBJ whole genome shotgun (WGS) entry which is preliminary data.</text>
</comment>
<dbReference type="Gene3D" id="3.30.420.10">
    <property type="entry name" value="Ribonuclease H-like superfamily/Ribonuclease H"/>
    <property type="match status" value="1"/>
</dbReference>